<dbReference type="GO" id="GO:0003677">
    <property type="term" value="F:DNA binding"/>
    <property type="evidence" value="ECO:0007669"/>
    <property type="project" value="UniProtKB-KW"/>
</dbReference>
<protein>
    <submittedName>
        <fullName evidence="3">DNA-binding XRE family transcriptional regulator</fullName>
    </submittedName>
</protein>
<dbReference type="InterPro" id="IPR001387">
    <property type="entry name" value="Cro/C1-type_HTH"/>
</dbReference>
<name>A0A4R1QS29_9FIRM</name>
<proteinExistence type="predicted"/>
<dbReference type="OrthoDB" id="9801008at2"/>
<dbReference type="RefSeq" id="WP_031390379.1">
    <property type="nucleotide sequence ID" value="NZ_JPNB01000001.1"/>
</dbReference>
<dbReference type="STRING" id="1469948.GCA_000732725_01668"/>
<evidence type="ECO:0000313" key="3">
    <source>
        <dbReference type="EMBL" id="TCL56686.1"/>
    </source>
</evidence>
<dbReference type="SMART" id="SM00530">
    <property type="entry name" value="HTH_XRE"/>
    <property type="match status" value="1"/>
</dbReference>
<accession>A0A4R1QS29</accession>
<dbReference type="Pfam" id="PF01381">
    <property type="entry name" value="HTH_3"/>
    <property type="match status" value="1"/>
</dbReference>
<organism evidence="3 4">
    <name type="scientific">Kineothrix alysoides</name>
    <dbReference type="NCBI Taxonomy" id="1469948"/>
    <lineage>
        <taxon>Bacteria</taxon>
        <taxon>Bacillati</taxon>
        <taxon>Bacillota</taxon>
        <taxon>Clostridia</taxon>
        <taxon>Lachnospirales</taxon>
        <taxon>Lachnospiraceae</taxon>
        <taxon>Kineothrix</taxon>
    </lineage>
</organism>
<dbReference type="PANTHER" id="PTHR46558:SF13">
    <property type="entry name" value="HTH-TYPE TRANSCRIPTIONAL REGULATOR IMMR"/>
    <property type="match status" value="1"/>
</dbReference>
<evidence type="ECO:0000256" key="1">
    <source>
        <dbReference type="ARBA" id="ARBA00023125"/>
    </source>
</evidence>
<dbReference type="PROSITE" id="PS50943">
    <property type="entry name" value="HTH_CROC1"/>
    <property type="match status" value="1"/>
</dbReference>
<gene>
    <name evidence="3" type="ORF">EDD76_111180</name>
</gene>
<dbReference type="Gene3D" id="1.10.260.40">
    <property type="entry name" value="lambda repressor-like DNA-binding domains"/>
    <property type="match status" value="1"/>
</dbReference>
<keyword evidence="1 3" id="KW-0238">DNA-binding</keyword>
<dbReference type="SUPFAM" id="SSF47413">
    <property type="entry name" value="lambda repressor-like DNA-binding domains"/>
    <property type="match status" value="1"/>
</dbReference>
<dbReference type="AlphaFoldDB" id="A0A4R1QS29"/>
<keyword evidence="4" id="KW-1185">Reference proteome</keyword>
<reference evidence="3 4" key="1">
    <citation type="submission" date="2019-03" db="EMBL/GenBank/DDBJ databases">
        <title>Genomic Encyclopedia of Type Strains, Phase IV (KMG-IV): sequencing the most valuable type-strain genomes for metagenomic binning, comparative biology and taxonomic classification.</title>
        <authorList>
            <person name="Goeker M."/>
        </authorList>
    </citation>
    <scope>NUCLEOTIDE SEQUENCE [LARGE SCALE GENOMIC DNA]</scope>
    <source>
        <strain evidence="3 4">DSM 100556</strain>
    </source>
</reference>
<evidence type="ECO:0000259" key="2">
    <source>
        <dbReference type="PROSITE" id="PS50943"/>
    </source>
</evidence>
<evidence type="ECO:0000313" key="4">
    <source>
        <dbReference type="Proteomes" id="UP000295718"/>
    </source>
</evidence>
<feature type="domain" description="HTH cro/C1-type" evidence="2">
    <location>
        <begin position="9"/>
        <end position="61"/>
    </location>
</feature>
<dbReference type="CDD" id="cd00093">
    <property type="entry name" value="HTH_XRE"/>
    <property type="match status" value="1"/>
</dbReference>
<comment type="caution">
    <text evidence="3">The sequence shown here is derived from an EMBL/GenBank/DDBJ whole genome shotgun (WGS) entry which is preliminary data.</text>
</comment>
<dbReference type="Proteomes" id="UP000295718">
    <property type="component" value="Unassembled WGS sequence"/>
</dbReference>
<dbReference type="EMBL" id="SLUO01000011">
    <property type="protein sequence ID" value="TCL56686.1"/>
    <property type="molecule type" value="Genomic_DNA"/>
</dbReference>
<dbReference type="PANTHER" id="PTHR46558">
    <property type="entry name" value="TRACRIPTIONAL REGULATORY PROTEIN-RELATED-RELATED"/>
    <property type="match status" value="1"/>
</dbReference>
<dbReference type="InterPro" id="IPR010982">
    <property type="entry name" value="Lambda_DNA-bd_dom_sf"/>
</dbReference>
<sequence length="153" mass="17889">MELGNNLFNARKKSGLSQEEVAEKLGVSRQTISKWELDETLPDIRQSKKLSLLYHLSLDELIDFDLDVQEIQEVIDKTSEEVQNKVDWTKMWGKKYPILTTYQKEVDIDFYTVGLTALLDNLQKKYNYNDIDSFLVLKDILAVIWKKKSARTQ</sequence>